<dbReference type="PANTHER" id="PTHR31474:SF4">
    <property type="entry name" value="NICOTIANA LESION-INDUCING LIKE"/>
    <property type="match status" value="1"/>
</dbReference>
<keyword evidence="1" id="KW-0472">Membrane</keyword>
<comment type="caution">
    <text evidence="3">The sequence shown here is derived from an EMBL/GenBank/DDBJ whole genome shotgun (WGS) entry which is preliminary data.</text>
</comment>
<gene>
    <name evidence="3" type="ORF">SAY86_011250</name>
</gene>
<reference evidence="3 4" key="1">
    <citation type="journal article" date="2023" name="Hortic Res">
        <title>Pangenome of water caltrop reveals structural variations and asymmetric subgenome divergence after allopolyploidization.</title>
        <authorList>
            <person name="Zhang X."/>
            <person name="Chen Y."/>
            <person name="Wang L."/>
            <person name="Yuan Y."/>
            <person name="Fang M."/>
            <person name="Shi L."/>
            <person name="Lu R."/>
            <person name="Comes H.P."/>
            <person name="Ma Y."/>
            <person name="Chen Y."/>
            <person name="Huang G."/>
            <person name="Zhou Y."/>
            <person name="Zheng Z."/>
            <person name="Qiu Y."/>
        </authorList>
    </citation>
    <scope>NUCLEOTIDE SEQUENCE [LARGE SCALE GENOMIC DNA]</scope>
    <source>
        <strain evidence="3">F231</strain>
    </source>
</reference>
<feature type="transmembrane region" description="Helical" evidence="1">
    <location>
        <begin position="75"/>
        <end position="95"/>
    </location>
</feature>
<proteinExistence type="predicted"/>
<name>A0AAN7LWP2_TRANT</name>
<evidence type="ECO:0000313" key="4">
    <source>
        <dbReference type="Proteomes" id="UP001346149"/>
    </source>
</evidence>
<dbReference type="PANTHER" id="PTHR31474">
    <property type="entry name" value="HR-LIKE LESION-INDUCER"/>
    <property type="match status" value="1"/>
</dbReference>
<feature type="signal peptide" evidence="2">
    <location>
        <begin position="1"/>
        <end position="22"/>
    </location>
</feature>
<dbReference type="Pfam" id="PF05514">
    <property type="entry name" value="HR_lesion"/>
    <property type="match status" value="1"/>
</dbReference>
<dbReference type="InterPro" id="IPR008637">
    <property type="entry name" value="HR_lesion"/>
</dbReference>
<dbReference type="Proteomes" id="UP001346149">
    <property type="component" value="Unassembled WGS sequence"/>
</dbReference>
<protein>
    <submittedName>
        <fullName evidence="3">Uncharacterized protein</fullName>
    </submittedName>
</protein>
<keyword evidence="1" id="KW-0812">Transmembrane</keyword>
<sequence length="134" mass="14704">MGFFSFLGRVLFAAFFILSAWQTYNEFGVDGGPAAQELKPKLKVALLHISSKFGIAAPEVDIKRVVATITALKGFGGLLFVFGSSFGAYLLVSLYSPDLFSLFLHYWWPIGSENLANFPLYLASATGYYNSDPL</sequence>
<dbReference type="AlphaFoldDB" id="A0AAN7LWP2"/>
<keyword evidence="4" id="KW-1185">Reference proteome</keyword>
<keyword evidence="1" id="KW-1133">Transmembrane helix</keyword>
<evidence type="ECO:0000313" key="3">
    <source>
        <dbReference type="EMBL" id="KAK4787417.1"/>
    </source>
</evidence>
<organism evidence="3 4">
    <name type="scientific">Trapa natans</name>
    <name type="common">Water chestnut</name>
    <dbReference type="NCBI Taxonomy" id="22666"/>
    <lineage>
        <taxon>Eukaryota</taxon>
        <taxon>Viridiplantae</taxon>
        <taxon>Streptophyta</taxon>
        <taxon>Embryophyta</taxon>
        <taxon>Tracheophyta</taxon>
        <taxon>Spermatophyta</taxon>
        <taxon>Magnoliopsida</taxon>
        <taxon>eudicotyledons</taxon>
        <taxon>Gunneridae</taxon>
        <taxon>Pentapetalae</taxon>
        <taxon>rosids</taxon>
        <taxon>malvids</taxon>
        <taxon>Myrtales</taxon>
        <taxon>Lythraceae</taxon>
        <taxon>Trapa</taxon>
    </lineage>
</organism>
<dbReference type="EMBL" id="JAXQNO010000012">
    <property type="protein sequence ID" value="KAK4787417.1"/>
    <property type="molecule type" value="Genomic_DNA"/>
</dbReference>
<evidence type="ECO:0000256" key="1">
    <source>
        <dbReference type="SAM" id="Phobius"/>
    </source>
</evidence>
<accession>A0AAN7LWP2</accession>
<feature type="chain" id="PRO_5042913511" evidence="2">
    <location>
        <begin position="23"/>
        <end position="134"/>
    </location>
</feature>
<keyword evidence="2" id="KW-0732">Signal</keyword>
<evidence type="ECO:0000256" key="2">
    <source>
        <dbReference type="SAM" id="SignalP"/>
    </source>
</evidence>